<evidence type="ECO:0000313" key="4">
    <source>
        <dbReference type="Proteomes" id="UP000015559"/>
    </source>
</evidence>
<sequence>MESFVITWRELLIGAVLVLAVYIAEMLLLMRSAKPRGWRIWQRGAEAHAKSREVQSLEMEFAQLQGQVDKLQKELEKLKTQQVAVTPYTHAIQMAQQGLNVNEVAASCGISRGEAELIVAMHRNQSNDS</sequence>
<accession>S6AA94</accession>
<dbReference type="Pfam" id="PF10975">
    <property type="entry name" value="DUF2802"/>
    <property type="match status" value="1"/>
</dbReference>
<dbReference type="HOGENOM" id="CLU_1969393_0_0_4"/>
<dbReference type="RefSeq" id="WP_009205578.1">
    <property type="nucleotide sequence ID" value="NC_022357.1"/>
</dbReference>
<dbReference type="Proteomes" id="UP000015559">
    <property type="component" value="Chromosome"/>
</dbReference>
<feature type="coiled-coil region" evidence="1">
    <location>
        <begin position="47"/>
        <end position="81"/>
    </location>
</feature>
<dbReference type="AlphaFoldDB" id="S6AA94"/>
<name>S6AA94_SULDS</name>
<keyword evidence="2" id="KW-1133">Transmembrane helix</keyword>
<dbReference type="OrthoDB" id="8562683at2"/>
<evidence type="ECO:0000256" key="2">
    <source>
        <dbReference type="SAM" id="Phobius"/>
    </source>
</evidence>
<evidence type="ECO:0000256" key="1">
    <source>
        <dbReference type="SAM" id="Coils"/>
    </source>
</evidence>
<protein>
    <recommendedName>
        <fullName evidence="5">DUF2802 domain-containing protein</fullName>
    </recommendedName>
</protein>
<keyword evidence="2" id="KW-0472">Membrane</keyword>
<gene>
    <name evidence="3" type="ORF">SCD_n01644</name>
</gene>
<dbReference type="EMBL" id="AP013066">
    <property type="protein sequence ID" value="BAN35465.1"/>
    <property type="molecule type" value="Genomic_DNA"/>
</dbReference>
<dbReference type="InterPro" id="IPR021244">
    <property type="entry name" value="DUF2802"/>
</dbReference>
<feature type="transmembrane region" description="Helical" evidence="2">
    <location>
        <begin position="12"/>
        <end position="30"/>
    </location>
</feature>
<keyword evidence="1" id="KW-0175">Coiled coil</keyword>
<dbReference type="eggNOG" id="ENOG5033II1">
    <property type="taxonomic scope" value="Bacteria"/>
</dbReference>
<dbReference type="KEGG" id="sdr:SCD_n01644"/>
<reference evidence="3 4" key="1">
    <citation type="journal article" date="2012" name="Appl. Environ. Microbiol.">
        <title>Draft genome sequence of a psychrotolerant sulfur-oxidizing bacterium, Sulfuricella denitrificans skB26, and proteomic insights into cold adaptation.</title>
        <authorList>
            <person name="Watanabe T."/>
            <person name="Kojima H."/>
            <person name="Fukui M."/>
        </authorList>
    </citation>
    <scope>NUCLEOTIDE SEQUENCE [LARGE SCALE GENOMIC DNA]</scope>
    <source>
        <strain evidence="4">skB26</strain>
    </source>
</reference>
<proteinExistence type="predicted"/>
<dbReference type="STRING" id="1163617.SCD_n01644"/>
<evidence type="ECO:0008006" key="5">
    <source>
        <dbReference type="Google" id="ProtNLM"/>
    </source>
</evidence>
<keyword evidence="2" id="KW-0812">Transmembrane</keyword>
<keyword evidence="4" id="KW-1185">Reference proteome</keyword>
<evidence type="ECO:0000313" key="3">
    <source>
        <dbReference type="EMBL" id="BAN35465.1"/>
    </source>
</evidence>
<organism evidence="3 4">
    <name type="scientific">Sulfuricella denitrificans (strain DSM 22764 / NBRC 105220 / skB26)</name>
    <dbReference type="NCBI Taxonomy" id="1163617"/>
    <lineage>
        <taxon>Bacteria</taxon>
        <taxon>Pseudomonadati</taxon>
        <taxon>Pseudomonadota</taxon>
        <taxon>Betaproteobacteria</taxon>
        <taxon>Nitrosomonadales</taxon>
        <taxon>Sulfuricellaceae</taxon>
        <taxon>Sulfuricella</taxon>
    </lineage>
</organism>